<dbReference type="GeneID" id="25567860"/>
<proteinExistence type="inferred from homology"/>
<name>A0A0L0DM40_THETB</name>
<dbReference type="InterPro" id="IPR010342">
    <property type="entry name" value="DUF938"/>
</dbReference>
<protein>
    <recommendedName>
        <fullName evidence="4">SAM-dependent methyltransferase</fullName>
    </recommendedName>
</protein>
<dbReference type="SUPFAM" id="SSF53335">
    <property type="entry name" value="S-adenosyl-L-methionine-dependent methyltransferases"/>
    <property type="match status" value="1"/>
</dbReference>
<dbReference type="PANTHER" id="PTHR20974">
    <property type="entry name" value="UPF0585 PROTEIN CG18661"/>
    <property type="match status" value="1"/>
</dbReference>
<gene>
    <name evidence="2" type="ORF">AMSG_09388</name>
</gene>
<evidence type="ECO:0000313" key="3">
    <source>
        <dbReference type="Proteomes" id="UP000054408"/>
    </source>
</evidence>
<keyword evidence="3" id="KW-1185">Reference proteome</keyword>
<dbReference type="OrthoDB" id="10258744at2759"/>
<dbReference type="RefSeq" id="XP_013754759.1">
    <property type="nucleotide sequence ID" value="XM_013899305.1"/>
</dbReference>
<evidence type="ECO:0000313" key="2">
    <source>
        <dbReference type="EMBL" id="KNC53086.1"/>
    </source>
</evidence>
<dbReference type="EMBL" id="GL349478">
    <property type="protein sequence ID" value="KNC53086.1"/>
    <property type="molecule type" value="Genomic_DNA"/>
</dbReference>
<dbReference type="Gene3D" id="3.40.50.150">
    <property type="entry name" value="Vaccinia Virus protein VP39"/>
    <property type="match status" value="1"/>
</dbReference>
<dbReference type="PANTHER" id="PTHR20974:SF0">
    <property type="entry name" value="UPF0585 PROTEIN CG18661"/>
    <property type="match status" value="1"/>
</dbReference>
<dbReference type="eggNOG" id="ENOG502QVX9">
    <property type="taxonomic scope" value="Eukaryota"/>
</dbReference>
<dbReference type="OMA" id="YLYGPYK"/>
<reference evidence="2 3" key="1">
    <citation type="submission" date="2010-05" db="EMBL/GenBank/DDBJ databases">
        <title>The Genome Sequence of Thecamonas trahens ATCC 50062.</title>
        <authorList>
            <consortium name="The Broad Institute Genome Sequencing Platform"/>
            <person name="Russ C."/>
            <person name="Cuomo C."/>
            <person name="Shea T."/>
            <person name="Young S.K."/>
            <person name="Zeng Q."/>
            <person name="Koehrsen M."/>
            <person name="Haas B."/>
            <person name="Borodovsky M."/>
            <person name="Guigo R."/>
            <person name="Alvarado L."/>
            <person name="Berlin A."/>
            <person name="Bochicchio J."/>
            <person name="Borenstein D."/>
            <person name="Chapman S."/>
            <person name="Chen Z."/>
            <person name="Freedman E."/>
            <person name="Gellesch M."/>
            <person name="Goldberg J."/>
            <person name="Griggs A."/>
            <person name="Gujja S."/>
            <person name="Heilman E."/>
            <person name="Heiman D."/>
            <person name="Hepburn T."/>
            <person name="Howarth C."/>
            <person name="Jen D."/>
            <person name="Larson L."/>
            <person name="Mehta T."/>
            <person name="Park D."/>
            <person name="Pearson M."/>
            <person name="Roberts A."/>
            <person name="Saif S."/>
            <person name="Shenoy N."/>
            <person name="Sisk P."/>
            <person name="Stolte C."/>
            <person name="Sykes S."/>
            <person name="Thomson T."/>
            <person name="Walk T."/>
            <person name="White J."/>
            <person name="Yandava C."/>
            <person name="Burger G."/>
            <person name="Gray M.W."/>
            <person name="Holland P.W.H."/>
            <person name="King N."/>
            <person name="Lang F.B.F."/>
            <person name="Roger A.J."/>
            <person name="Ruiz-Trillo I."/>
            <person name="Lander E."/>
            <person name="Nusbaum C."/>
        </authorList>
    </citation>
    <scope>NUCLEOTIDE SEQUENCE [LARGE SCALE GENOMIC DNA]</scope>
    <source>
        <strain evidence="2 3">ATCC 50062</strain>
    </source>
</reference>
<evidence type="ECO:0008006" key="4">
    <source>
        <dbReference type="Google" id="ProtNLM"/>
    </source>
</evidence>
<dbReference type="Proteomes" id="UP000054408">
    <property type="component" value="Unassembled WGS sequence"/>
</dbReference>
<comment type="similarity">
    <text evidence="1">Belongs to the UPF0585 family.</text>
</comment>
<evidence type="ECO:0000256" key="1">
    <source>
        <dbReference type="ARBA" id="ARBA00008308"/>
    </source>
</evidence>
<dbReference type="InterPro" id="IPR029063">
    <property type="entry name" value="SAM-dependent_MTases_sf"/>
</dbReference>
<dbReference type="AlphaFoldDB" id="A0A0L0DM40"/>
<dbReference type="Pfam" id="PF06080">
    <property type="entry name" value="DUF938"/>
    <property type="match status" value="1"/>
</dbReference>
<accession>A0A0L0DM40</accession>
<sequence>MSSTAPGIATMDVAKTETDSAAVFYPSATRNAPVILDKLQEILATPPESAALPEALEVVEIASGSGQHAAAFATGLGDRIAAWHPSDVTDELAASVAAHAAAANVSDKVRPLVVADMTNARWIEAFGSSPHLVYNANMIHIAPLAAVDGLFAGAGRLLADGGMLITYGPYNVNGAFTAPSNEAFDASLRARNPEWGIRDVADLASRASAAGMVLASSHPMPANNFVLVFVKPSGGA</sequence>
<organism evidence="2 3">
    <name type="scientific">Thecamonas trahens ATCC 50062</name>
    <dbReference type="NCBI Taxonomy" id="461836"/>
    <lineage>
        <taxon>Eukaryota</taxon>
        <taxon>Apusozoa</taxon>
        <taxon>Apusomonadida</taxon>
        <taxon>Apusomonadidae</taxon>
        <taxon>Thecamonas</taxon>
    </lineage>
</organism>